<dbReference type="HOGENOM" id="CLU_1427109_0_0_6"/>
<proteinExistence type="predicted"/>
<dbReference type="Proteomes" id="UP000001947">
    <property type="component" value="Chromosome"/>
</dbReference>
<gene>
    <name evidence="1" type="ordered locus">Sde_1831</name>
</gene>
<dbReference type="eggNOG" id="ENOG5032UI4">
    <property type="taxonomic scope" value="Bacteria"/>
</dbReference>
<dbReference type="EMBL" id="CP000282">
    <property type="protein sequence ID" value="ABD81091.1"/>
    <property type="molecule type" value="Genomic_DNA"/>
</dbReference>
<evidence type="ECO:0000313" key="1">
    <source>
        <dbReference type="EMBL" id="ABD81091.1"/>
    </source>
</evidence>
<evidence type="ECO:0000313" key="2">
    <source>
        <dbReference type="Proteomes" id="UP000001947"/>
    </source>
</evidence>
<dbReference type="KEGG" id="sde:Sde_1831"/>
<organism evidence="1 2">
    <name type="scientific">Saccharophagus degradans (strain 2-40 / ATCC 43961 / DSM 17024)</name>
    <dbReference type="NCBI Taxonomy" id="203122"/>
    <lineage>
        <taxon>Bacteria</taxon>
        <taxon>Pseudomonadati</taxon>
        <taxon>Pseudomonadota</taxon>
        <taxon>Gammaproteobacteria</taxon>
        <taxon>Cellvibrionales</taxon>
        <taxon>Cellvibrionaceae</taxon>
        <taxon>Saccharophagus</taxon>
    </lineage>
</organism>
<sequence length="194" mass="21993">MVQTMSWLPVYISKEDLKNVSSWLCDEPNIALIKSVGSGKWQAFNDFSIESSGRYCLYHTECGPLPLISDSMLEEDGTIEDPFSGWQELKSGAEKDIPWFGPGHTAIFWFNVRQIEGDMIGMSSFEWIGNHYSSIDGPAPDAAKKWWARLGRWIKKQSKRIQRRGEVFGDNNEIYAMESALQSINGGCKRAFNP</sequence>
<keyword evidence="2" id="KW-1185">Reference proteome</keyword>
<reference evidence="1 2" key="1">
    <citation type="journal article" date="2008" name="PLoS Genet.">
        <title>Complete genome sequence of the complex carbohydrate-degrading marine bacterium, Saccharophagus degradans strain 2-40 T.</title>
        <authorList>
            <person name="Weiner R.M."/>
            <person name="Taylor L.E.II."/>
            <person name="Henrissat B."/>
            <person name="Hauser L."/>
            <person name="Land M."/>
            <person name="Coutinho P.M."/>
            <person name="Rancurel C."/>
            <person name="Saunders E.H."/>
            <person name="Longmire A.G."/>
            <person name="Zhang H."/>
            <person name="Bayer E.A."/>
            <person name="Gilbert H.J."/>
            <person name="Larimer F."/>
            <person name="Zhulin I.B."/>
            <person name="Ekborg N.A."/>
            <person name="Lamed R."/>
            <person name="Richardson P.M."/>
            <person name="Borovok I."/>
            <person name="Hutcheson S."/>
        </authorList>
    </citation>
    <scope>NUCLEOTIDE SEQUENCE [LARGE SCALE GENOMIC DNA]</scope>
    <source>
        <strain evidence="2">2-40 / ATCC 43961 / DSM 17024</strain>
    </source>
</reference>
<protein>
    <submittedName>
        <fullName evidence="1">Uncharacterized protein</fullName>
    </submittedName>
</protein>
<accession>Q21JN8</accession>
<name>Q21JN8_SACD2</name>
<dbReference type="AlphaFoldDB" id="Q21JN8"/>